<evidence type="ECO:0000313" key="2">
    <source>
        <dbReference type="Proteomes" id="UP000789525"/>
    </source>
</evidence>
<reference evidence="1" key="1">
    <citation type="submission" date="2021-06" db="EMBL/GenBank/DDBJ databases">
        <authorList>
            <person name="Kallberg Y."/>
            <person name="Tangrot J."/>
            <person name="Rosling A."/>
        </authorList>
    </citation>
    <scope>NUCLEOTIDE SEQUENCE</scope>
    <source>
        <strain evidence="1">CL356</strain>
    </source>
</reference>
<evidence type="ECO:0000313" key="1">
    <source>
        <dbReference type="EMBL" id="CAG8617748.1"/>
    </source>
</evidence>
<dbReference type="EMBL" id="CAJVPT010016275">
    <property type="protein sequence ID" value="CAG8617748.1"/>
    <property type="molecule type" value="Genomic_DNA"/>
</dbReference>
<proteinExistence type="predicted"/>
<dbReference type="Proteomes" id="UP000789525">
    <property type="component" value="Unassembled WGS sequence"/>
</dbReference>
<comment type="caution">
    <text evidence="1">The sequence shown here is derived from an EMBL/GenBank/DDBJ whole genome shotgun (WGS) entry which is preliminary data.</text>
</comment>
<gene>
    <name evidence="1" type="ORF">ACOLOM_LOCUS7223</name>
</gene>
<name>A0ACA9MW24_9GLOM</name>
<accession>A0ACA9MW24</accession>
<organism evidence="1 2">
    <name type="scientific">Acaulospora colombiana</name>
    <dbReference type="NCBI Taxonomy" id="27376"/>
    <lineage>
        <taxon>Eukaryota</taxon>
        <taxon>Fungi</taxon>
        <taxon>Fungi incertae sedis</taxon>
        <taxon>Mucoromycota</taxon>
        <taxon>Glomeromycotina</taxon>
        <taxon>Glomeromycetes</taxon>
        <taxon>Diversisporales</taxon>
        <taxon>Acaulosporaceae</taxon>
        <taxon>Acaulospora</taxon>
    </lineage>
</organism>
<keyword evidence="2" id="KW-1185">Reference proteome</keyword>
<sequence length="214" mass="24109">MGWPTSESCARVGTKAARSTETRLSTPSYDTDTLAARERRIDTNASQIERFVKVREIETWLLPPAHRQRTKYQAVLDRYSTLTPSPSDLPDANAEPHQMEDEQTSREKRDPSATPPLSPPKHDFPALMDIPYHLQRCFPPRPICLSQSVLPSTPPTAQLFPVCQINPKLKQHAIFELTGRFSGFEDATQPLDSPRTSKSHDASDKWAGTERNCN</sequence>
<protein>
    <submittedName>
        <fullName evidence="1">994_t:CDS:1</fullName>
    </submittedName>
</protein>
<feature type="non-terminal residue" evidence="1">
    <location>
        <position position="214"/>
    </location>
</feature>